<dbReference type="PANTHER" id="PTHR11785">
    <property type="entry name" value="AMINO ACID TRANSPORTER"/>
    <property type="match status" value="1"/>
</dbReference>
<evidence type="ECO:0000256" key="1">
    <source>
        <dbReference type="ARBA" id="ARBA00004141"/>
    </source>
</evidence>
<feature type="transmembrane region" description="Helical" evidence="5">
    <location>
        <begin position="164"/>
        <end position="183"/>
    </location>
</feature>
<dbReference type="InterPro" id="IPR002293">
    <property type="entry name" value="AA/rel_permease1"/>
</dbReference>
<dbReference type="GO" id="GO:0016020">
    <property type="term" value="C:membrane"/>
    <property type="evidence" value="ECO:0007669"/>
    <property type="project" value="UniProtKB-SubCell"/>
</dbReference>
<dbReference type="AlphaFoldDB" id="A0A2H0LRJ1"/>
<feature type="transmembrane region" description="Helical" evidence="5">
    <location>
        <begin position="134"/>
        <end position="152"/>
    </location>
</feature>
<accession>A0A2H0LRJ1</accession>
<comment type="caution">
    <text evidence="6">The sequence shown here is derived from an EMBL/GenBank/DDBJ whole genome shotgun (WGS) entry which is preliminary data.</text>
</comment>
<feature type="transmembrane region" description="Helical" evidence="5">
    <location>
        <begin position="395"/>
        <end position="417"/>
    </location>
</feature>
<comment type="subcellular location">
    <subcellularLocation>
        <location evidence="1">Membrane</location>
        <topology evidence="1">Multi-pass membrane protein</topology>
    </subcellularLocation>
</comment>
<keyword evidence="4 5" id="KW-0472">Membrane</keyword>
<evidence type="ECO:0000256" key="3">
    <source>
        <dbReference type="ARBA" id="ARBA00022989"/>
    </source>
</evidence>
<dbReference type="GO" id="GO:0015179">
    <property type="term" value="F:L-amino acid transmembrane transporter activity"/>
    <property type="evidence" value="ECO:0007669"/>
    <property type="project" value="TreeGrafter"/>
</dbReference>
<dbReference type="Gene3D" id="1.20.1740.10">
    <property type="entry name" value="Amino acid/polyamine transporter I"/>
    <property type="match status" value="1"/>
</dbReference>
<dbReference type="InterPro" id="IPR050598">
    <property type="entry name" value="AminoAcid_Transporter"/>
</dbReference>
<feature type="transmembrane region" description="Helical" evidence="5">
    <location>
        <begin position="203"/>
        <end position="222"/>
    </location>
</feature>
<dbReference type="Pfam" id="PF13520">
    <property type="entry name" value="AA_permease_2"/>
    <property type="match status" value="1"/>
</dbReference>
<dbReference type="PIRSF" id="PIRSF006060">
    <property type="entry name" value="AA_transporter"/>
    <property type="match status" value="1"/>
</dbReference>
<evidence type="ECO:0000256" key="5">
    <source>
        <dbReference type="SAM" id="Phobius"/>
    </source>
</evidence>
<gene>
    <name evidence="6" type="ORF">COV74_02310</name>
</gene>
<feature type="transmembrane region" description="Helical" evidence="5">
    <location>
        <begin position="18"/>
        <end position="37"/>
    </location>
</feature>
<feature type="transmembrane region" description="Helical" evidence="5">
    <location>
        <begin position="343"/>
        <end position="359"/>
    </location>
</feature>
<feature type="transmembrane region" description="Helical" evidence="5">
    <location>
        <begin position="49"/>
        <end position="73"/>
    </location>
</feature>
<feature type="transmembrane region" description="Helical" evidence="5">
    <location>
        <begin position="94"/>
        <end position="122"/>
    </location>
</feature>
<evidence type="ECO:0008006" key="8">
    <source>
        <dbReference type="Google" id="ProtNLM"/>
    </source>
</evidence>
<feature type="transmembrane region" description="Helical" evidence="5">
    <location>
        <begin position="243"/>
        <end position="264"/>
    </location>
</feature>
<sequence length="447" mass="48877">MAIPQSIHLPDLKRELRYWDSVAISIGIIIGVGIFRVPTEVAKHVAWPLMSLGIWVLAGFISLLGAMCFAELASKYPHTGGTYVFLREAYGKRVAFLFGWTEFAILRAGSIAAVAYIFAAYLNRLIPIGPTGEKNIAIMAIGVLTLVNILGVRLSSNIQNGFSILKVLTILAMSIAILTAVTHQTGNLPLWLQKSPLPSGSHSWAYAFAAALVPIMWTYGGWHESAFMAGEFRDTKRELPLSIVTSTLVVMALYVLINFAYFQVMTPAEMTQSKAIAADSFTKLFGRSGSVIVIAAVLISAFGALNSTIMTGGRIPFAVARDHEKLVWFAGIHPQFATPHRSLFLNGIWAVLLVLWGTFEQLLFFCQFAQWLFFGLIGAAIFIERKKKLKAHFEVPFYPWLPVLFVIVAAGICFSAVWYAPKASLIGAVLIGAGLPLYDGLRGKAVS</sequence>
<evidence type="ECO:0000256" key="4">
    <source>
        <dbReference type="ARBA" id="ARBA00023136"/>
    </source>
</evidence>
<feature type="transmembrane region" description="Helical" evidence="5">
    <location>
        <begin position="284"/>
        <end position="305"/>
    </location>
</feature>
<evidence type="ECO:0000313" key="6">
    <source>
        <dbReference type="EMBL" id="PIQ86998.1"/>
    </source>
</evidence>
<dbReference type="PANTHER" id="PTHR11785:SF512">
    <property type="entry name" value="SOBREMESA, ISOFORM B"/>
    <property type="match status" value="1"/>
</dbReference>
<evidence type="ECO:0000256" key="2">
    <source>
        <dbReference type="ARBA" id="ARBA00022692"/>
    </source>
</evidence>
<name>A0A2H0LRJ1_9BACT</name>
<dbReference type="Proteomes" id="UP000230859">
    <property type="component" value="Unassembled WGS sequence"/>
</dbReference>
<proteinExistence type="predicted"/>
<keyword evidence="2 5" id="KW-0812">Transmembrane</keyword>
<feature type="transmembrane region" description="Helical" evidence="5">
    <location>
        <begin position="423"/>
        <end position="441"/>
    </location>
</feature>
<keyword evidence="3 5" id="KW-1133">Transmembrane helix</keyword>
<feature type="transmembrane region" description="Helical" evidence="5">
    <location>
        <begin position="365"/>
        <end position="383"/>
    </location>
</feature>
<reference evidence="6 7" key="1">
    <citation type="submission" date="2017-09" db="EMBL/GenBank/DDBJ databases">
        <title>Depth-based differentiation of microbial function through sediment-hosted aquifers and enrichment of novel symbionts in the deep terrestrial subsurface.</title>
        <authorList>
            <person name="Probst A.J."/>
            <person name="Ladd B."/>
            <person name="Jarett J.K."/>
            <person name="Geller-Mcgrath D.E."/>
            <person name="Sieber C.M."/>
            <person name="Emerson J.B."/>
            <person name="Anantharaman K."/>
            <person name="Thomas B.C."/>
            <person name="Malmstrom R."/>
            <person name="Stieglmeier M."/>
            <person name="Klingl A."/>
            <person name="Woyke T."/>
            <person name="Ryan C.M."/>
            <person name="Banfield J.F."/>
        </authorList>
    </citation>
    <scope>NUCLEOTIDE SEQUENCE [LARGE SCALE GENOMIC DNA]</scope>
    <source>
        <strain evidence="6">CG11_big_fil_rev_8_21_14_0_20_45_26</strain>
    </source>
</reference>
<protein>
    <recommendedName>
        <fullName evidence="8">Amino acid permease</fullName>
    </recommendedName>
</protein>
<dbReference type="EMBL" id="PCVY01000022">
    <property type="protein sequence ID" value="PIQ86998.1"/>
    <property type="molecule type" value="Genomic_DNA"/>
</dbReference>
<organism evidence="6 7">
    <name type="scientific">Candidatus Abzuiibacterium crystallinum</name>
    <dbReference type="NCBI Taxonomy" id="1974748"/>
    <lineage>
        <taxon>Bacteria</taxon>
        <taxon>Pseudomonadati</taxon>
        <taxon>Candidatus Omnitrophota</taxon>
        <taxon>Candidatus Abzuiibacterium</taxon>
    </lineage>
</organism>
<evidence type="ECO:0000313" key="7">
    <source>
        <dbReference type="Proteomes" id="UP000230859"/>
    </source>
</evidence>